<accession>A0ABX9G3M1</accession>
<keyword evidence="2" id="KW-1185">Reference proteome</keyword>
<proteinExistence type="predicted"/>
<comment type="caution">
    <text evidence="1">The sequence shown here is derived from an EMBL/GenBank/DDBJ whole genome shotgun (WGS) entry which is preliminary data.</text>
</comment>
<evidence type="ECO:0000313" key="1">
    <source>
        <dbReference type="EMBL" id="RBP13030.1"/>
    </source>
</evidence>
<reference evidence="1 2" key="1">
    <citation type="submission" date="2018-06" db="EMBL/GenBank/DDBJ databases">
        <title>Genomic Encyclopedia of Type Strains, Phase III (KMG-III): the genomes of soil and plant-associated and newly described type strains.</title>
        <authorList>
            <person name="Whitman W."/>
        </authorList>
    </citation>
    <scope>NUCLEOTIDE SEQUENCE [LARGE SCALE GENOMIC DNA]</scope>
    <source>
        <strain evidence="1 2">CECT 7342</strain>
    </source>
</reference>
<sequence length="282" mass="31558">MQNIRSTLQPYWLDKISWKTHTPHLNFLSPLGEQTVPLTSKTFGDTYRLPHVGSYVSIGAEVDLGHLEESEAHKFLEPHGLAALNSSSHQVWSTTICRYTWPDGEPAYFKVTIPASCLIAALLPISDFLPAVFRGHSPYELCNPPCKWPQKGDLRFGPHRINPGSAASHAIAWITRFPTAMRMWRSVTQSARQGRIALQLPAARGHMRLAGRSDGKSILVDTVNVRELWALEPPLGYARSGEHHEWSVRTSKVGLFRRYATVPNTTEIKRYGFAPGAQLKLS</sequence>
<dbReference type="Proteomes" id="UP000252124">
    <property type="component" value="Unassembled WGS sequence"/>
</dbReference>
<evidence type="ECO:0000313" key="2">
    <source>
        <dbReference type="Proteomes" id="UP000252124"/>
    </source>
</evidence>
<name>A0ABX9G3M1_9BURK</name>
<organism evidence="1 2">
    <name type="scientific">Achromobacter marplatensis</name>
    <dbReference type="NCBI Taxonomy" id="470868"/>
    <lineage>
        <taxon>Bacteria</taxon>
        <taxon>Pseudomonadati</taxon>
        <taxon>Pseudomonadota</taxon>
        <taxon>Betaproteobacteria</taxon>
        <taxon>Burkholderiales</taxon>
        <taxon>Alcaligenaceae</taxon>
        <taxon>Achromobacter</taxon>
    </lineage>
</organism>
<dbReference type="EMBL" id="QNRM01000018">
    <property type="protein sequence ID" value="RBP13030.1"/>
    <property type="molecule type" value="Genomic_DNA"/>
</dbReference>
<protein>
    <submittedName>
        <fullName evidence="1">Uncharacterized protein</fullName>
    </submittedName>
</protein>
<gene>
    <name evidence="1" type="ORF">DFP87_11868</name>
</gene>